<keyword evidence="11" id="KW-1185">Reference proteome</keyword>
<dbReference type="OrthoDB" id="429145at2759"/>
<evidence type="ECO:0000256" key="8">
    <source>
        <dbReference type="RuleBase" id="RU367011"/>
    </source>
</evidence>
<dbReference type="FunCoup" id="A0A6P8QSJ0">
    <property type="interactions" value="575"/>
</dbReference>
<evidence type="ECO:0000256" key="7">
    <source>
        <dbReference type="ARBA" id="ARBA00048348"/>
    </source>
</evidence>
<comment type="similarity">
    <text evidence="2 8">Belongs to the alpha-carbonic anhydrase family.</text>
</comment>
<name>A0A6P8QSJ0_GEOSA</name>
<dbReference type="RefSeq" id="XP_033789546.1">
    <property type="nucleotide sequence ID" value="XM_033933655.1"/>
</dbReference>
<dbReference type="InterPro" id="IPR023561">
    <property type="entry name" value="Carbonic_anhydrase_a-class"/>
</dbReference>
<feature type="domain" description="Alpha-carbonic anhydrase" evidence="10">
    <location>
        <begin position="3"/>
        <end position="259"/>
    </location>
</feature>
<dbReference type="Gene3D" id="3.10.200.10">
    <property type="entry name" value="Alpha carbonic anhydrase"/>
    <property type="match status" value="1"/>
</dbReference>
<dbReference type="AlphaFoldDB" id="A0A6P8QSJ0"/>
<evidence type="ECO:0000256" key="3">
    <source>
        <dbReference type="ARBA" id="ARBA00012925"/>
    </source>
</evidence>
<dbReference type="GO" id="GO:0008270">
    <property type="term" value="F:zinc ion binding"/>
    <property type="evidence" value="ECO:0007669"/>
    <property type="project" value="UniProtKB-UniRule"/>
</dbReference>
<evidence type="ECO:0000256" key="6">
    <source>
        <dbReference type="ARBA" id="ARBA00023239"/>
    </source>
</evidence>
<organism evidence="11 12">
    <name type="scientific">Geotrypetes seraphini</name>
    <name type="common">Gaboon caecilian</name>
    <name type="synonym">Caecilia seraphini</name>
    <dbReference type="NCBI Taxonomy" id="260995"/>
    <lineage>
        <taxon>Eukaryota</taxon>
        <taxon>Metazoa</taxon>
        <taxon>Chordata</taxon>
        <taxon>Craniata</taxon>
        <taxon>Vertebrata</taxon>
        <taxon>Euteleostomi</taxon>
        <taxon>Amphibia</taxon>
        <taxon>Gymnophiona</taxon>
        <taxon>Geotrypetes</taxon>
    </lineage>
</organism>
<dbReference type="InterPro" id="IPR001148">
    <property type="entry name" value="CA_dom"/>
</dbReference>
<comment type="cofactor">
    <cofactor evidence="1 8">
        <name>Zn(2+)</name>
        <dbReference type="ChEBI" id="CHEBI:29105"/>
    </cofactor>
</comment>
<accession>A0A6P8QSJ0</accession>
<dbReference type="KEGG" id="gsh:117355308"/>
<feature type="region of interest" description="Disordered" evidence="9">
    <location>
        <begin position="235"/>
        <end position="260"/>
    </location>
</feature>
<evidence type="ECO:0000313" key="12">
    <source>
        <dbReference type="RefSeq" id="XP_033789546.1"/>
    </source>
</evidence>
<keyword evidence="5 8" id="KW-0862">Zinc</keyword>
<dbReference type="GO" id="GO:0004089">
    <property type="term" value="F:carbonate dehydratase activity"/>
    <property type="evidence" value="ECO:0007669"/>
    <property type="project" value="UniProtKB-UniRule"/>
</dbReference>
<protein>
    <recommendedName>
        <fullName evidence="3 8">Carbonic anhydrase</fullName>
        <ecNumber evidence="3 8">4.2.1.1</ecNumber>
    </recommendedName>
</protein>
<dbReference type="SMART" id="SM01057">
    <property type="entry name" value="Carb_anhydrase"/>
    <property type="match status" value="1"/>
</dbReference>
<dbReference type="FunFam" id="3.10.200.10:FF:000001">
    <property type="entry name" value="Carbonic anhydrase 2"/>
    <property type="match status" value="1"/>
</dbReference>
<gene>
    <name evidence="12" type="primary">LOC117355308</name>
</gene>
<evidence type="ECO:0000256" key="9">
    <source>
        <dbReference type="SAM" id="MobiDB-lite"/>
    </source>
</evidence>
<dbReference type="Pfam" id="PF00194">
    <property type="entry name" value="Carb_anhydrase"/>
    <property type="match status" value="1"/>
</dbReference>
<keyword evidence="6 8" id="KW-0456">Lyase</keyword>
<evidence type="ECO:0000256" key="5">
    <source>
        <dbReference type="ARBA" id="ARBA00022833"/>
    </source>
</evidence>
<dbReference type="InterPro" id="IPR036398">
    <property type="entry name" value="CA_dom_sf"/>
</dbReference>
<dbReference type="PANTHER" id="PTHR18952:SF120">
    <property type="entry name" value="CARBONIC ANHYDRASE 2"/>
    <property type="match status" value="1"/>
</dbReference>
<dbReference type="GeneID" id="117355308"/>
<sequence>MAQLWGYDSHNGPDHWHESFPIAKGDHQSPINIVTKEVNYDPALQPLKIRYDPSTARTIQNNGHSFNVEFDDSEDKSVLSGGVLPGTYKLKQFHFHWGSCDDHGSEHTVDGVKYAAELHLVHWNTKYGSFDDAAKKCDGLAVVGVFLKVGQASPQLQKIIDALDSIQTKGKKAPFTNFDPSGLLPASLDFWTYEGSLTTPPLLECVIWNVLKEPISVSCEQMIKLRSLFFSSDSETPCHMQDNYRPPQPLKGRKVKASFR</sequence>
<dbReference type="PROSITE" id="PS00162">
    <property type="entry name" value="ALPHA_CA_1"/>
    <property type="match status" value="1"/>
</dbReference>
<proteinExistence type="inferred from homology"/>
<dbReference type="EC" id="4.2.1.1" evidence="3 8"/>
<reference evidence="12" key="1">
    <citation type="submission" date="2025-08" db="UniProtKB">
        <authorList>
            <consortium name="RefSeq"/>
        </authorList>
    </citation>
    <scope>IDENTIFICATION</scope>
</reference>
<comment type="catalytic activity">
    <reaction evidence="7 8">
        <text>hydrogencarbonate + H(+) = CO2 + H2O</text>
        <dbReference type="Rhea" id="RHEA:10748"/>
        <dbReference type="ChEBI" id="CHEBI:15377"/>
        <dbReference type="ChEBI" id="CHEBI:15378"/>
        <dbReference type="ChEBI" id="CHEBI:16526"/>
        <dbReference type="ChEBI" id="CHEBI:17544"/>
        <dbReference type="EC" id="4.2.1.1"/>
    </reaction>
</comment>
<dbReference type="SUPFAM" id="SSF51069">
    <property type="entry name" value="Carbonic anhydrase"/>
    <property type="match status" value="1"/>
</dbReference>
<dbReference type="InParanoid" id="A0A6P8QSJ0"/>
<comment type="function">
    <text evidence="8">Reversible hydration of carbon dioxide.</text>
</comment>
<feature type="compositionally biased region" description="Basic residues" evidence="9">
    <location>
        <begin position="251"/>
        <end position="260"/>
    </location>
</feature>
<evidence type="ECO:0000256" key="1">
    <source>
        <dbReference type="ARBA" id="ARBA00001947"/>
    </source>
</evidence>
<dbReference type="Proteomes" id="UP000515159">
    <property type="component" value="Chromosome 2"/>
</dbReference>
<evidence type="ECO:0000256" key="2">
    <source>
        <dbReference type="ARBA" id="ARBA00010718"/>
    </source>
</evidence>
<dbReference type="PANTHER" id="PTHR18952">
    <property type="entry name" value="CARBONIC ANHYDRASE"/>
    <property type="match status" value="1"/>
</dbReference>
<dbReference type="PROSITE" id="PS51144">
    <property type="entry name" value="ALPHA_CA_2"/>
    <property type="match status" value="1"/>
</dbReference>
<evidence type="ECO:0000313" key="11">
    <source>
        <dbReference type="Proteomes" id="UP000515159"/>
    </source>
</evidence>
<keyword evidence="4 8" id="KW-0479">Metal-binding</keyword>
<evidence type="ECO:0000259" key="10">
    <source>
        <dbReference type="PROSITE" id="PS51144"/>
    </source>
</evidence>
<dbReference type="InterPro" id="IPR018338">
    <property type="entry name" value="Carbonic_anhydrase_a-class_CS"/>
</dbReference>
<dbReference type="GO" id="GO:0005737">
    <property type="term" value="C:cytoplasm"/>
    <property type="evidence" value="ECO:0007669"/>
    <property type="project" value="TreeGrafter"/>
</dbReference>
<evidence type="ECO:0000256" key="4">
    <source>
        <dbReference type="ARBA" id="ARBA00022723"/>
    </source>
</evidence>